<reference evidence="1 2" key="1">
    <citation type="journal article" date="2022" name="Genome Biol. Evol.">
        <title>The Spruce Budworm Genome: Reconstructing the Evolutionary History of Antifreeze Proteins.</title>
        <authorList>
            <person name="Beliveau C."/>
            <person name="Gagne P."/>
            <person name="Picq S."/>
            <person name="Vernygora O."/>
            <person name="Keeling C.I."/>
            <person name="Pinkney K."/>
            <person name="Doucet D."/>
            <person name="Wen F."/>
            <person name="Johnston J.S."/>
            <person name="Maaroufi H."/>
            <person name="Boyle B."/>
            <person name="Laroche J."/>
            <person name="Dewar K."/>
            <person name="Juretic N."/>
            <person name="Blackburn G."/>
            <person name="Nisole A."/>
            <person name="Brunet B."/>
            <person name="Brandao M."/>
            <person name="Lumley L."/>
            <person name="Duan J."/>
            <person name="Quan G."/>
            <person name="Lucarotti C.J."/>
            <person name="Roe A.D."/>
            <person name="Sperling F.A.H."/>
            <person name="Levesque R.C."/>
            <person name="Cusson M."/>
        </authorList>
    </citation>
    <scope>NUCLEOTIDE SEQUENCE [LARGE SCALE GENOMIC DNA]</scope>
    <source>
        <strain evidence="1">Glfc:IPQL:Cfum</strain>
    </source>
</reference>
<name>A0ACC0KRY2_CHOFU</name>
<gene>
    <name evidence="1" type="ORF">MSG28_011182</name>
</gene>
<keyword evidence="2" id="KW-1185">Reference proteome</keyword>
<sequence length="161" mass="18319">MSQTAGVKPMAIAGRAVSERERCLGMTDAERAWRKQWLKDQVLASNEPVHVEELWRERTNPIRRFYRAPLDKIFSGLSGVLGAERAATYRYITGKLGLLALGILGIHYYFKYNGNDWTKKGGWRVLKSKPLVLPGQEGFPYKSDRKQPSDYAERGFKKAAI</sequence>
<evidence type="ECO:0000313" key="1">
    <source>
        <dbReference type="EMBL" id="KAI8438826.1"/>
    </source>
</evidence>
<dbReference type="Proteomes" id="UP001064048">
    <property type="component" value="Chromosome 18"/>
</dbReference>
<evidence type="ECO:0000313" key="2">
    <source>
        <dbReference type="Proteomes" id="UP001064048"/>
    </source>
</evidence>
<accession>A0ACC0KRY2</accession>
<comment type="caution">
    <text evidence="1">The sequence shown here is derived from an EMBL/GenBank/DDBJ whole genome shotgun (WGS) entry which is preliminary data.</text>
</comment>
<organism evidence="1 2">
    <name type="scientific">Choristoneura fumiferana</name>
    <name type="common">Spruce budworm moth</name>
    <name type="synonym">Archips fumiferana</name>
    <dbReference type="NCBI Taxonomy" id="7141"/>
    <lineage>
        <taxon>Eukaryota</taxon>
        <taxon>Metazoa</taxon>
        <taxon>Ecdysozoa</taxon>
        <taxon>Arthropoda</taxon>
        <taxon>Hexapoda</taxon>
        <taxon>Insecta</taxon>
        <taxon>Pterygota</taxon>
        <taxon>Neoptera</taxon>
        <taxon>Endopterygota</taxon>
        <taxon>Lepidoptera</taxon>
        <taxon>Glossata</taxon>
        <taxon>Ditrysia</taxon>
        <taxon>Tortricoidea</taxon>
        <taxon>Tortricidae</taxon>
        <taxon>Tortricinae</taxon>
        <taxon>Choristoneura</taxon>
    </lineage>
</organism>
<dbReference type="EMBL" id="CM046118">
    <property type="protein sequence ID" value="KAI8438826.1"/>
    <property type="molecule type" value="Genomic_DNA"/>
</dbReference>
<protein>
    <submittedName>
        <fullName evidence="1">Uncharacterized protein</fullName>
    </submittedName>
</protein>
<proteinExistence type="predicted"/>